<dbReference type="Proteomes" id="UP000637720">
    <property type="component" value="Unassembled WGS sequence"/>
</dbReference>
<evidence type="ECO:0000313" key="14">
    <source>
        <dbReference type="Proteomes" id="UP000637720"/>
    </source>
</evidence>
<evidence type="ECO:0000256" key="3">
    <source>
        <dbReference type="ARBA" id="ARBA00022694"/>
    </source>
</evidence>
<feature type="domain" description="Poly A polymerase head" evidence="10">
    <location>
        <begin position="23"/>
        <end position="143"/>
    </location>
</feature>
<comment type="caution">
    <text evidence="13">The sequence shown here is derived from an EMBL/GenBank/DDBJ whole genome shotgun (WGS) entry which is preliminary data.</text>
</comment>
<keyword evidence="5" id="KW-0479">Metal-binding</keyword>
<dbReference type="InterPro" id="IPR002646">
    <property type="entry name" value="PolA_pol_head_dom"/>
</dbReference>
<reference evidence="13" key="1">
    <citation type="journal article" date="2014" name="Int. J. Syst. Evol. Microbiol.">
        <title>Complete genome sequence of Corynebacterium casei LMG S-19264T (=DSM 44701T), isolated from a smear-ripened cheese.</title>
        <authorList>
            <consortium name="US DOE Joint Genome Institute (JGI-PGF)"/>
            <person name="Walter F."/>
            <person name="Albersmeier A."/>
            <person name="Kalinowski J."/>
            <person name="Ruckert C."/>
        </authorList>
    </citation>
    <scope>NUCLEOTIDE SEQUENCE</scope>
    <source>
        <strain evidence="13">JCM 14719</strain>
    </source>
</reference>
<keyword evidence="8 9" id="KW-0694">RNA-binding</keyword>
<evidence type="ECO:0000259" key="12">
    <source>
        <dbReference type="Pfam" id="PF13735"/>
    </source>
</evidence>
<protein>
    <submittedName>
        <fullName evidence="13">CCA-adding enzyme</fullName>
    </submittedName>
</protein>
<dbReference type="GO" id="GO:0046872">
    <property type="term" value="F:metal ion binding"/>
    <property type="evidence" value="ECO:0007669"/>
    <property type="project" value="UniProtKB-KW"/>
</dbReference>
<dbReference type="GO" id="GO:0000049">
    <property type="term" value="F:tRNA binding"/>
    <property type="evidence" value="ECO:0007669"/>
    <property type="project" value="TreeGrafter"/>
</dbReference>
<dbReference type="InterPro" id="IPR032810">
    <property type="entry name" value="CCA-adding_enz_C"/>
</dbReference>
<dbReference type="Pfam" id="PF01743">
    <property type="entry name" value="PolyA_pol"/>
    <property type="match status" value="1"/>
</dbReference>
<dbReference type="PANTHER" id="PTHR46173">
    <property type="entry name" value="CCA TRNA NUCLEOTIDYLTRANSFERASE 1, MITOCHONDRIAL"/>
    <property type="match status" value="1"/>
</dbReference>
<keyword evidence="4" id="KW-0548">Nucleotidyltransferase</keyword>
<evidence type="ECO:0000313" key="13">
    <source>
        <dbReference type="EMBL" id="GGJ96299.1"/>
    </source>
</evidence>
<dbReference type="InterPro" id="IPR032828">
    <property type="entry name" value="PolyA_RNA-bd"/>
</dbReference>
<accession>A0A8J3BDG4</accession>
<organism evidence="13 14">
    <name type="scientific">Calditerricola satsumensis</name>
    <dbReference type="NCBI Taxonomy" id="373054"/>
    <lineage>
        <taxon>Bacteria</taxon>
        <taxon>Bacillati</taxon>
        <taxon>Bacillota</taxon>
        <taxon>Bacilli</taxon>
        <taxon>Bacillales</taxon>
        <taxon>Bacillaceae</taxon>
        <taxon>Calditerricola</taxon>
    </lineage>
</organism>
<dbReference type="GO" id="GO:0000166">
    <property type="term" value="F:nucleotide binding"/>
    <property type="evidence" value="ECO:0007669"/>
    <property type="project" value="UniProtKB-KW"/>
</dbReference>
<dbReference type="SUPFAM" id="SSF81891">
    <property type="entry name" value="Poly A polymerase C-terminal region-like"/>
    <property type="match status" value="1"/>
</dbReference>
<evidence type="ECO:0000256" key="6">
    <source>
        <dbReference type="ARBA" id="ARBA00022741"/>
    </source>
</evidence>
<dbReference type="Gene3D" id="3.30.460.10">
    <property type="entry name" value="Beta Polymerase, domain 2"/>
    <property type="match status" value="1"/>
</dbReference>
<dbReference type="EMBL" id="BMOF01000010">
    <property type="protein sequence ID" value="GGJ96299.1"/>
    <property type="molecule type" value="Genomic_DNA"/>
</dbReference>
<keyword evidence="2 9" id="KW-0808">Transferase</keyword>
<evidence type="ECO:0000256" key="1">
    <source>
        <dbReference type="ARBA" id="ARBA00001946"/>
    </source>
</evidence>
<feature type="domain" description="tRNA nucleotidyltransferase/poly(A) polymerase RNA and SrmB- binding" evidence="11">
    <location>
        <begin position="170"/>
        <end position="223"/>
    </location>
</feature>
<name>A0A8J3BDG4_9BACI</name>
<reference evidence="13" key="2">
    <citation type="submission" date="2020-09" db="EMBL/GenBank/DDBJ databases">
        <authorList>
            <person name="Sun Q."/>
            <person name="Ohkuma M."/>
        </authorList>
    </citation>
    <scope>NUCLEOTIDE SEQUENCE</scope>
    <source>
        <strain evidence="13">JCM 14719</strain>
    </source>
</reference>
<evidence type="ECO:0000259" key="10">
    <source>
        <dbReference type="Pfam" id="PF01743"/>
    </source>
</evidence>
<keyword evidence="14" id="KW-1185">Reference proteome</keyword>
<dbReference type="CDD" id="cd05398">
    <property type="entry name" value="NT_ClassII-CCAase"/>
    <property type="match status" value="1"/>
</dbReference>
<proteinExistence type="inferred from homology"/>
<dbReference type="GO" id="GO:0008033">
    <property type="term" value="P:tRNA processing"/>
    <property type="evidence" value="ECO:0007669"/>
    <property type="project" value="UniProtKB-KW"/>
</dbReference>
<sequence>MREDLEAAGRRVLERLEEAGYVAYFVGGYVRDRLLGRPIHDIDIATSARPETVMALFPDSLPTGIRHGTVTVRMGDHAFEVTTFRVERGYSDARHPDEVVFVDRIEEDLARRDFTVNAMALDRRGRLVDPFGGREDLAARRIRCVGDPMRRFSEDGLRLVRAVRFAVQLDFAIEPRTWEALQACRETLSPVAHERIADELDKIMASPNPGRGFALLFESRLFAADDLAPYLAPPAWPDLAALAVPEGRETRWALLALLLGWTEHQAEAFARALRFSRERLDAITTLVGLARQGCPGEGEARQWRELLLAHGLAHGLALADLCAARKAAGGPDALTQGRAAAARLRERVRAIYAAMPVHNLKELAVNGRDLVKAVGRPPGPWVGRLLNELLVRVAHGELPNDKDRLLAYARERGDGT</sequence>
<dbReference type="Pfam" id="PF12627">
    <property type="entry name" value="PolyA_pol_RNAbd"/>
    <property type="match status" value="1"/>
</dbReference>
<dbReference type="InterPro" id="IPR050264">
    <property type="entry name" value="Bact_CCA-adding_enz_type3_sf"/>
</dbReference>
<dbReference type="InterPro" id="IPR043519">
    <property type="entry name" value="NT_sf"/>
</dbReference>
<dbReference type="SUPFAM" id="SSF81301">
    <property type="entry name" value="Nucleotidyltransferase"/>
    <property type="match status" value="1"/>
</dbReference>
<gene>
    <name evidence="13" type="primary">cca</name>
    <name evidence="13" type="ORF">GCM10007043_07720</name>
</gene>
<dbReference type="NCBIfam" id="NF009814">
    <property type="entry name" value="PRK13299.1"/>
    <property type="match status" value="1"/>
</dbReference>
<evidence type="ECO:0000256" key="9">
    <source>
        <dbReference type="RuleBase" id="RU003953"/>
    </source>
</evidence>
<evidence type="ECO:0000256" key="5">
    <source>
        <dbReference type="ARBA" id="ARBA00022723"/>
    </source>
</evidence>
<evidence type="ECO:0000259" key="11">
    <source>
        <dbReference type="Pfam" id="PF12627"/>
    </source>
</evidence>
<keyword evidence="6" id="KW-0547">Nucleotide-binding</keyword>
<evidence type="ECO:0000256" key="7">
    <source>
        <dbReference type="ARBA" id="ARBA00022842"/>
    </source>
</evidence>
<evidence type="ECO:0000256" key="4">
    <source>
        <dbReference type="ARBA" id="ARBA00022695"/>
    </source>
</evidence>
<evidence type="ECO:0000256" key="2">
    <source>
        <dbReference type="ARBA" id="ARBA00022679"/>
    </source>
</evidence>
<comment type="similarity">
    <text evidence="9">Belongs to the tRNA nucleotidyltransferase/poly(A) polymerase family.</text>
</comment>
<keyword evidence="3" id="KW-0819">tRNA processing</keyword>
<dbReference type="Gene3D" id="1.10.246.80">
    <property type="match status" value="1"/>
</dbReference>
<dbReference type="Pfam" id="PF13735">
    <property type="entry name" value="tRNA_NucTran2_2"/>
    <property type="match status" value="1"/>
</dbReference>
<comment type="cofactor">
    <cofactor evidence="1">
        <name>Mg(2+)</name>
        <dbReference type="ChEBI" id="CHEBI:18420"/>
    </cofactor>
</comment>
<keyword evidence="7" id="KW-0460">Magnesium</keyword>
<feature type="domain" description="CCA-adding enzyme C-terminal" evidence="12">
    <location>
        <begin position="248"/>
        <end position="408"/>
    </location>
</feature>
<dbReference type="PANTHER" id="PTHR46173:SF1">
    <property type="entry name" value="CCA TRNA NUCLEOTIDYLTRANSFERASE 1, MITOCHONDRIAL"/>
    <property type="match status" value="1"/>
</dbReference>
<dbReference type="Gene3D" id="1.10.3090.10">
    <property type="entry name" value="cca-adding enzyme, domain 2"/>
    <property type="match status" value="1"/>
</dbReference>
<dbReference type="AlphaFoldDB" id="A0A8J3BDG4"/>
<dbReference type="GO" id="GO:0016779">
    <property type="term" value="F:nucleotidyltransferase activity"/>
    <property type="evidence" value="ECO:0007669"/>
    <property type="project" value="UniProtKB-KW"/>
</dbReference>
<evidence type="ECO:0000256" key="8">
    <source>
        <dbReference type="ARBA" id="ARBA00022884"/>
    </source>
</evidence>